<proteinExistence type="predicted"/>
<feature type="domain" description="Antitoxin SocA-like Panacea" evidence="2">
    <location>
        <begin position="25"/>
        <end position="76"/>
    </location>
</feature>
<feature type="region of interest" description="Disordered" evidence="1">
    <location>
        <begin position="94"/>
        <end position="124"/>
    </location>
</feature>
<evidence type="ECO:0000313" key="3">
    <source>
        <dbReference type="EMBL" id="KFI65968.1"/>
    </source>
</evidence>
<dbReference type="Proteomes" id="UP000029067">
    <property type="component" value="Unassembled WGS sequence"/>
</dbReference>
<organism evidence="3 4">
    <name type="scientific">Bifidobacterium cuniculi</name>
    <dbReference type="NCBI Taxonomy" id="1688"/>
    <lineage>
        <taxon>Bacteria</taxon>
        <taxon>Bacillati</taxon>
        <taxon>Actinomycetota</taxon>
        <taxon>Actinomycetes</taxon>
        <taxon>Bifidobacteriales</taxon>
        <taxon>Bifidobacteriaceae</taxon>
        <taxon>Bifidobacterium</taxon>
    </lineage>
</organism>
<evidence type="ECO:0000259" key="2">
    <source>
        <dbReference type="Pfam" id="PF13274"/>
    </source>
</evidence>
<name>A0A087B4L8_9BIFI</name>
<evidence type="ECO:0000313" key="4">
    <source>
        <dbReference type="Proteomes" id="UP000029067"/>
    </source>
</evidence>
<dbReference type="AlphaFoldDB" id="A0A087B4L8"/>
<dbReference type="OrthoDB" id="9799173at2"/>
<gene>
    <name evidence="3" type="ORF">BCUN_0467</name>
</gene>
<accession>A0A087B4L8</accession>
<keyword evidence="4" id="KW-1185">Reference proteome</keyword>
<dbReference type="Pfam" id="PF13274">
    <property type="entry name" value="SocA_Panacea"/>
    <property type="match status" value="1"/>
</dbReference>
<sequence>MHAIDVANQLLAAHGTRIPLTNRRINKLVYFTQVEALRRTGRPLFDDTIEAAVCGPVIPTVRDAFSQYGTNQVAKPTAPPPDNATLADLTGRAKASYRSRGRRHTERPATGSGTVTTRRRRHGDATRVMAAHHAQLLHRPERRIGFCRRRRHVDDL</sequence>
<comment type="caution">
    <text evidence="3">The sequence shown here is derived from an EMBL/GenBank/DDBJ whole genome shotgun (WGS) entry which is preliminary data.</text>
</comment>
<dbReference type="EMBL" id="JGYV01000001">
    <property type="protein sequence ID" value="KFI65968.1"/>
    <property type="molecule type" value="Genomic_DNA"/>
</dbReference>
<reference evidence="3 4" key="1">
    <citation type="submission" date="2014-03" db="EMBL/GenBank/DDBJ databases">
        <title>Genomics of Bifidobacteria.</title>
        <authorList>
            <person name="Ventura M."/>
            <person name="Milani C."/>
            <person name="Lugli G.A."/>
        </authorList>
    </citation>
    <scope>NUCLEOTIDE SEQUENCE [LARGE SCALE GENOMIC DNA]</scope>
    <source>
        <strain evidence="3 4">LMG 10738</strain>
    </source>
</reference>
<evidence type="ECO:0000256" key="1">
    <source>
        <dbReference type="SAM" id="MobiDB-lite"/>
    </source>
</evidence>
<protein>
    <submittedName>
        <fullName evidence="3">Putative prophage protein</fullName>
    </submittedName>
</protein>
<dbReference type="STRING" id="1688.BCUN_0467"/>
<feature type="compositionally biased region" description="Basic residues" evidence="1">
    <location>
        <begin position="95"/>
        <end position="105"/>
    </location>
</feature>
<dbReference type="InterPro" id="IPR025272">
    <property type="entry name" value="SocA_Panacea"/>
</dbReference>
<dbReference type="RefSeq" id="WP_051920512.1">
    <property type="nucleotide sequence ID" value="NZ_JGYV01000001.1"/>
</dbReference>